<accession>A0ABS6D7E3</accession>
<reference evidence="2 3" key="1">
    <citation type="submission" date="2021-06" db="EMBL/GenBank/DDBJ databases">
        <title>Faecalicatena sp. nov. isolated from porcine feces.</title>
        <authorList>
            <person name="Oh B.S."/>
            <person name="Lee J.H."/>
        </authorList>
    </citation>
    <scope>NUCLEOTIDE SEQUENCE [LARGE SCALE GENOMIC DNA]</scope>
    <source>
        <strain evidence="2 3">AGMB00832</strain>
    </source>
</reference>
<sequence>MDKAVLFQVLSMVSLISFILYSICTEKDYREELRGENLQFAVTILVTDLNGKYRIFHNLRRRKVRDSVNLDEGAYYLGNSWIRGLIDPNYIYLKGRYLKRRVLLFLQAEKDEVAVSVLRGEIETAFAVYREDEYRILKFSQNEYFMIDDLRFEIA</sequence>
<dbReference type="EMBL" id="JABACJ020000019">
    <property type="protein sequence ID" value="MBU3877522.1"/>
    <property type="molecule type" value="Genomic_DNA"/>
</dbReference>
<evidence type="ECO:0000313" key="3">
    <source>
        <dbReference type="Proteomes" id="UP000723714"/>
    </source>
</evidence>
<feature type="transmembrane region" description="Helical" evidence="1">
    <location>
        <begin position="6"/>
        <end position="24"/>
    </location>
</feature>
<protein>
    <submittedName>
        <fullName evidence="2">Uncharacterized protein</fullName>
    </submittedName>
</protein>
<dbReference type="Proteomes" id="UP000723714">
    <property type="component" value="Unassembled WGS sequence"/>
</dbReference>
<organism evidence="2 3">
    <name type="scientific">Faecalicatena faecalis</name>
    <dbReference type="NCBI Taxonomy" id="2726362"/>
    <lineage>
        <taxon>Bacteria</taxon>
        <taxon>Bacillati</taxon>
        <taxon>Bacillota</taxon>
        <taxon>Clostridia</taxon>
        <taxon>Lachnospirales</taxon>
        <taxon>Lachnospiraceae</taxon>
        <taxon>Faecalicatena</taxon>
    </lineage>
</organism>
<keyword evidence="3" id="KW-1185">Reference proteome</keyword>
<dbReference type="RefSeq" id="WP_216244133.1">
    <property type="nucleotide sequence ID" value="NZ_JABACJ020000019.1"/>
</dbReference>
<keyword evidence="1" id="KW-0472">Membrane</keyword>
<keyword evidence="1" id="KW-1133">Transmembrane helix</keyword>
<gene>
    <name evidence="2" type="ORF">HGO97_017095</name>
</gene>
<comment type="caution">
    <text evidence="2">The sequence shown here is derived from an EMBL/GenBank/DDBJ whole genome shotgun (WGS) entry which is preliminary data.</text>
</comment>
<evidence type="ECO:0000313" key="2">
    <source>
        <dbReference type="EMBL" id="MBU3877522.1"/>
    </source>
</evidence>
<name>A0ABS6D7E3_9FIRM</name>
<keyword evidence="1" id="KW-0812">Transmembrane</keyword>
<evidence type="ECO:0000256" key="1">
    <source>
        <dbReference type="SAM" id="Phobius"/>
    </source>
</evidence>
<proteinExistence type="predicted"/>